<name>A0A061RDC9_9CHLO</name>
<keyword evidence="5" id="KW-0808">Transferase</keyword>
<evidence type="ECO:0000256" key="3">
    <source>
        <dbReference type="SAM" id="Phobius"/>
    </source>
</evidence>
<dbReference type="InterPro" id="IPR032675">
    <property type="entry name" value="LRR_dom_sf"/>
</dbReference>
<feature type="chain" id="PRO_5007370764" evidence="4">
    <location>
        <begin position="17"/>
        <end position="762"/>
    </location>
</feature>
<feature type="compositionally biased region" description="Basic and acidic residues" evidence="2">
    <location>
        <begin position="744"/>
        <end position="753"/>
    </location>
</feature>
<dbReference type="InterPro" id="IPR001611">
    <property type="entry name" value="Leu-rich_rpt"/>
</dbReference>
<dbReference type="InterPro" id="IPR053038">
    <property type="entry name" value="RLP_Defense"/>
</dbReference>
<keyword evidence="3" id="KW-0472">Membrane</keyword>
<accession>A0A061RDC9</accession>
<keyword evidence="5" id="KW-0418">Kinase</keyword>
<gene>
    <name evidence="6" type="ORF">TSPGSL018_23449</name>
    <name evidence="5" type="ORF">TSPGSL018_8316</name>
</gene>
<organism evidence="5">
    <name type="scientific">Tetraselmis sp. GSL018</name>
    <dbReference type="NCBI Taxonomy" id="582737"/>
    <lineage>
        <taxon>Eukaryota</taxon>
        <taxon>Viridiplantae</taxon>
        <taxon>Chlorophyta</taxon>
        <taxon>core chlorophytes</taxon>
        <taxon>Chlorodendrophyceae</taxon>
        <taxon>Chlorodendrales</taxon>
        <taxon>Chlorodendraceae</taxon>
        <taxon>Tetraselmis</taxon>
    </lineage>
</organism>
<comment type="subcellular location">
    <subcellularLocation>
        <location evidence="1">Cytoplasm</location>
        <location evidence="1">Cytoskeleton</location>
        <location evidence="1">Cilium axoneme</location>
    </subcellularLocation>
</comment>
<keyword evidence="3" id="KW-1133">Transmembrane helix</keyword>
<dbReference type="AlphaFoldDB" id="A0A061RDC9"/>
<evidence type="ECO:0000313" key="5">
    <source>
        <dbReference type="EMBL" id="JAC68615.1"/>
    </source>
</evidence>
<evidence type="ECO:0000313" key="6">
    <source>
        <dbReference type="EMBL" id="JAC75312.1"/>
    </source>
</evidence>
<dbReference type="EMBL" id="GBEZ01010355">
    <property type="protein sequence ID" value="JAC75312.1"/>
    <property type="molecule type" value="Transcribed_RNA"/>
</dbReference>
<feature type="transmembrane region" description="Helical" evidence="3">
    <location>
        <begin position="693"/>
        <end position="719"/>
    </location>
</feature>
<feature type="region of interest" description="Disordered" evidence="2">
    <location>
        <begin position="735"/>
        <end position="762"/>
    </location>
</feature>
<evidence type="ECO:0000256" key="4">
    <source>
        <dbReference type="SAM" id="SignalP"/>
    </source>
</evidence>
<proteinExistence type="predicted"/>
<feature type="compositionally biased region" description="Low complexity" evidence="2">
    <location>
        <begin position="625"/>
        <end position="640"/>
    </location>
</feature>
<feature type="compositionally biased region" description="Acidic residues" evidence="2">
    <location>
        <begin position="653"/>
        <end position="663"/>
    </location>
</feature>
<feature type="signal peptide" evidence="4">
    <location>
        <begin position="1"/>
        <end position="16"/>
    </location>
</feature>
<dbReference type="GO" id="GO:0016301">
    <property type="term" value="F:kinase activity"/>
    <property type="evidence" value="ECO:0007669"/>
    <property type="project" value="UniProtKB-KW"/>
</dbReference>
<keyword evidence="3 5" id="KW-0812">Transmembrane</keyword>
<dbReference type="GO" id="GO:0005930">
    <property type="term" value="C:axoneme"/>
    <property type="evidence" value="ECO:0007669"/>
    <property type="project" value="UniProtKB-SubCell"/>
</dbReference>
<dbReference type="Gene3D" id="3.80.10.10">
    <property type="entry name" value="Ribonuclease Inhibitor"/>
    <property type="match status" value="2"/>
</dbReference>
<feature type="region of interest" description="Disordered" evidence="2">
    <location>
        <begin position="625"/>
        <end position="687"/>
    </location>
</feature>
<sequence length="762" mass="79701">MVKFFWAVLLMGVVDALDKHLIPGEVVSGDVVKGQIKEFVYTVDGNSFEENQFDVSIHLDVLQGDCDLVANGPRMLFAYSEHAAGADILFLPREKIFTACERISTCEIKVLVVGYTETAEYELLFETDFNSRELHPRDKAVLEDVYDNCCQTQGSCHEWSGLVSSNAKPTFVGFCKREDQVCDTEGHIVHLNLAQSGLRCGFPESLSRLESLQRLFLQNNFITGAFESVLQTVARMAGLKHLHMAGNNITGALRCCDGGGGGCFAGLKTLDLSRNGLEGGVPECVLGIPELGVLSLSGNRLSGTLPDVLADNPHMMILELSGQRGGGMHGPVPDLRPFGALTVAGLSGNRFSGRVPPVPPAVEVLALAGNALTGTLPAHYGELRRLKVLDLASNAATGTIPAGLAAGSALTLLDLSGNQLSGPIPPGWRARDLEVLHLGGNRLSGTLPGSIAALHRLASLNVSRNALNGTLDAFAESVGYSSLLRADLSRNALSGTFPRLLLSLAAFSLWPPHMTSLREQVFDASFNCLTGSLPEALPDRLLPLGAHAPGGFRFSVQGNPLGCPPQEVRHTIAAHLPGLANTTCHEEAGDGLTTIGGSQTVPDAVLREMDGRRCGAQSGGAAQAVREVAAATRPTAAAGAPPQPPGDGGGGDSDVDGGVEEEFQPAAAASPGSDEARPAASGPATADGGGPPLAAVVGAACAAAAFGLLVAVLVAVFVLKPLVKKWQARRYREYETENPAGTAEAKEPAHQNDPDTADIEMS</sequence>
<evidence type="ECO:0000256" key="1">
    <source>
        <dbReference type="ARBA" id="ARBA00004430"/>
    </source>
</evidence>
<protein>
    <submittedName>
        <fullName evidence="5">Transmembrane protein kinase</fullName>
    </submittedName>
</protein>
<dbReference type="EMBL" id="GBEZ01017750">
    <property type="protein sequence ID" value="JAC68615.1"/>
    <property type="molecule type" value="Transcribed_RNA"/>
</dbReference>
<dbReference type="PANTHER" id="PTHR48064">
    <property type="entry name" value="OS01G0750400 PROTEIN"/>
    <property type="match status" value="1"/>
</dbReference>
<evidence type="ECO:0000256" key="2">
    <source>
        <dbReference type="SAM" id="MobiDB-lite"/>
    </source>
</evidence>
<dbReference type="SUPFAM" id="SSF52058">
    <property type="entry name" value="L domain-like"/>
    <property type="match status" value="1"/>
</dbReference>
<dbReference type="PANTHER" id="PTHR48064:SF8">
    <property type="entry name" value="RECEPTOR PROTEIN-TYROSINE KINASE CEPR2-LIKE"/>
    <property type="match status" value="1"/>
</dbReference>
<reference evidence="5" key="1">
    <citation type="submission" date="2014-05" db="EMBL/GenBank/DDBJ databases">
        <title>The transcriptome of the halophilic microalga Tetraselmis sp. GSL018 isolated from the Great Salt Lake, Utah.</title>
        <authorList>
            <person name="Jinkerson R.E."/>
            <person name="D'Adamo S."/>
            <person name="Posewitz M.C."/>
        </authorList>
    </citation>
    <scope>NUCLEOTIDE SEQUENCE</scope>
    <source>
        <strain evidence="5">GSL018</strain>
    </source>
</reference>
<keyword evidence="4" id="KW-0732">Signal</keyword>
<dbReference type="Pfam" id="PF00560">
    <property type="entry name" value="LRR_1"/>
    <property type="match status" value="4"/>
</dbReference>